<evidence type="ECO:0000256" key="1">
    <source>
        <dbReference type="ARBA" id="ARBA00008080"/>
    </source>
</evidence>
<reference evidence="5" key="2">
    <citation type="submission" date="2014-07" db="EMBL/GenBank/DDBJ databases">
        <authorList>
            <person name="David S.R."/>
            <person name="Jackson C.J."/>
            <person name="Adrian R.-P."/>
        </authorList>
    </citation>
    <scope>NUCLEOTIDE SEQUENCE</scope>
    <source>
        <strain evidence="5">NIES-763</strain>
    </source>
</reference>
<dbReference type="InterPro" id="IPR018269">
    <property type="entry name" value="Ribosomal_uS13_CS"/>
</dbReference>
<proteinExistence type="inferred from homology"/>
<accession>A0A097PBN4</accession>
<name>A0A097PBN4_CYAPA</name>
<evidence type="ECO:0000256" key="3">
    <source>
        <dbReference type="ARBA" id="ARBA00023274"/>
    </source>
</evidence>
<geneLocation type="mitochondrion" evidence="5"/>
<dbReference type="PANTHER" id="PTHR10871">
    <property type="entry name" value="30S RIBOSOMAL PROTEIN S13/40S RIBOSOMAL PROTEIN S18"/>
    <property type="match status" value="1"/>
</dbReference>
<keyword evidence="5" id="KW-0496">Mitochondrion</keyword>
<dbReference type="Gene3D" id="1.10.8.50">
    <property type="match status" value="1"/>
</dbReference>
<dbReference type="Gene3D" id="4.10.910.10">
    <property type="entry name" value="30s ribosomal protein s13, domain 2"/>
    <property type="match status" value="1"/>
</dbReference>
<dbReference type="InterPro" id="IPR027437">
    <property type="entry name" value="Rbsml_uS13_C"/>
</dbReference>
<dbReference type="InterPro" id="IPR010979">
    <property type="entry name" value="Ribosomal_uS13-like_H2TH"/>
</dbReference>
<gene>
    <name evidence="5" type="primary">rps13</name>
</gene>
<evidence type="ECO:0000256" key="2">
    <source>
        <dbReference type="ARBA" id="ARBA00022980"/>
    </source>
</evidence>
<comment type="similarity">
    <text evidence="1 4">Belongs to the universal ribosomal protein uS13 family.</text>
</comment>
<keyword evidence="3 4" id="KW-0687">Ribonucleoprotein</keyword>
<dbReference type="GO" id="GO:0006412">
    <property type="term" value="P:translation"/>
    <property type="evidence" value="ECO:0007669"/>
    <property type="project" value="InterPro"/>
</dbReference>
<organism evidence="5">
    <name type="scientific">Cyanophora paradoxa</name>
    <dbReference type="NCBI Taxonomy" id="2762"/>
    <lineage>
        <taxon>Eukaryota</taxon>
        <taxon>Glaucocystophyceae</taxon>
        <taxon>Cyanophorales</taxon>
        <taxon>Cyanophoraceae</taxon>
        <taxon>Cyanophora</taxon>
    </lineage>
</organism>
<dbReference type="PROSITE" id="PS50159">
    <property type="entry name" value="RIBOSOMAL_S13_2"/>
    <property type="match status" value="1"/>
</dbReference>
<dbReference type="EMBL" id="KM198930">
    <property type="protein sequence ID" value="AIU44683.1"/>
    <property type="molecule type" value="Genomic_DNA"/>
</dbReference>
<dbReference type="InterPro" id="IPR001892">
    <property type="entry name" value="Ribosomal_uS13"/>
</dbReference>
<evidence type="ECO:0000256" key="4">
    <source>
        <dbReference type="RuleBase" id="RU003830"/>
    </source>
</evidence>
<dbReference type="PROSITE" id="PS00646">
    <property type="entry name" value="RIBOSOMAL_S13_1"/>
    <property type="match status" value="1"/>
</dbReference>
<dbReference type="PANTHER" id="PTHR10871:SF1">
    <property type="entry name" value="SMALL RIBOSOMAL SUBUNIT PROTEIN US13M"/>
    <property type="match status" value="1"/>
</dbReference>
<dbReference type="PIRSF" id="PIRSF002134">
    <property type="entry name" value="Ribosomal_S13"/>
    <property type="match status" value="1"/>
</dbReference>
<evidence type="ECO:0000313" key="5">
    <source>
        <dbReference type="EMBL" id="AIU44683.1"/>
    </source>
</evidence>
<dbReference type="AlphaFoldDB" id="A0A097PBN4"/>
<dbReference type="GO" id="GO:0005739">
    <property type="term" value="C:mitochondrion"/>
    <property type="evidence" value="ECO:0007669"/>
    <property type="project" value="TreeGrafter"/>
</dbReference>
<dbReference type="Pfam" id="PF00416">
    <property type="entry name" value="Ribosomal_S13"/>
    <property type="match status" value="1"/>
</dbReference>
<dbReference type="GO" id="GO:0003735">
    <property type="term" value="F:structural constituent of ribosome"/>
    <property type="evidence" value="ECO:0007669"/>
    <property type="project" value="InterPro"/>
</dbReference>
<dbReference type="SUPFAM" id="SSF46946">
    <property type="entry name" value="S13-like H2TH domain"/>
    <property type="match status" value="1"/>
</dbReference>
<dbReference type="GO" id="GO:0015935">
    <property type="term" value="C:small ribosomal subunit"/>
    <property type="evidence" value="ECO:0007669"/>
    <property type="project" value="TreeGrafter"/>
</dbReference>
<sequence>MHILGVFLPLEDYVFIALQRIFGIGNCRAKKICNFLLITKFYKVKQLNRIQIIQLSQYIEKNYNVGVDLQNQIKANFKNLVQISSYRGIRHTLKLPVRGQRTHTNSKTKKKIKYI</sequence>
<reference evidence="5" key="1">
    <citation type="journal article" date="2014" name="Mol. Phylogenet. Evol.">
        <title>Nucleotide substitution analyses of the glaucophyte Cyanophora suggest an ancestrally lower mutation rate in plastid vs mitochondrial DNA for the Archaeplastida.</title>
        <authorList>
            <person name="Smith D.R."/>
            <person name="Jackson C.J."/>
            <person name="Reyes-Prieto A."/>
        </authorList>
    </citation>
    <scope>NUCLEOTIDE SEQUENCE</scope>
    <source>
        <strain evidence="5">NIES-763</strain>
    </source>
</reference>
<protein>
    <submittedName>
        <fullName evidence="5">Ribosomal protein S13</fullName>
    </submittedName>
</protein>
<dbReference type="GO" id="GO:0003723">
    <property type="term" value="F:RNA binding"/>
    <property type="evidence" value="ECO:0007669"/>
    <property type="project" value="InterPro"/>
</dbReference>
<keyword evidence="2 4" id="KW-0689">Ribosomal protein</keyword>